<dbReference type="STRING" id="765440.A0A0C3BKI7"/>
<feature type="transmembrane region" description="Helical" evidence="8">
    <location>
        <begin position="277"/>
        <end position="296"/>
    </location>
</feature>
<evidence type="ECO:0000256" key="3">
    <source>
        <dbReference type="ARBA" id="ARBA00022448"/>
    </source>
</evidence>
<evidence type="ECO:0000256" key="5">
    <source>
        <dbReference type="ARBA" id="ARBA00022989"/>
    </source>
</evidence>
<dbReference type="GO" id="GO:0005886">
    <property type="term" value="C:plasma membrane"/>
    <property type="evidence" value="ECO:0007669"/>
    <property type="project" value="UniProtKB-SubCell"/>
</dbReference>
<feature type="transmembrane region" description="Helical" evidence="8">
    <location>
        <begin position="343"/>
        <end position="369"/>
    </location>
</feature>
<organism evidence="10 11">
    <name type="scientific">Piloderma croceum (strain F 1598)</name>
    <dbReference type="NCBI Taxonomy" id="765440"/>
    <lineage>
        <taxon>Eukaryota</taxon>
        <taxon>Fungi</taxon>
        <taxon>Dikarya</taxon>
        <taxon>Basidiomycota</taxon>
        <taxon>Agaricomycotina</taxon>
        <taxon>Agaricomycetes</taxon>
        <taxon>Agaricomycetidae</taxon>
        <taxon>Atheliales</taxon>
        <taxon>Atheliaceae</taxon>
        <taxon>Piloderma</taxon>
    </lineage>
</organism>
<keyword evidence="5 8" id="KW-1133">Transmembrane helix</keyword>
<protein>
    <recommendedName>
        <fullName evidence="8">Ammonium transporter</fullName>
    </recommendedName>
</protein>
<dbReference type="HOGENOM" id="CLU_000445_33_4_1"/>
<keyword evidence="7 8" id="KW-0924">Ammonia transport</keyword>
<feature type="transmembrane region" description="Helical" evidence="8">
    <location>
        <begin position="23"/>
        <end position="45"/>
    </location>
</feature>
<dbReference type="EMBL" id="KN832980">
    <property type="protein sequence ID" value="KIM86923.1"/>
    <property type="molecule type" value="Genomic_DNA"/>
</dbReference>
<dbReference type="PANTHER" id="PTHR43029:SF10">
    <property type="entry name" value="AMMONIUM TRANSPORTER MEP2"/>
    <property type="match status" value="1"/>
</dbReference>
<feature type="transmembrane region" description="Helical" evidence="8">
    <location>
        <begin position="302"/>
        <end position="322"/>
    </location>
</feature>
<sequence>MASNATNVTSPTAPAWLEPGDNAWQLTAASLVALQSIPGLVVLYAGIVKRKWAVNSAFMAFYAFAAVLICWVLWAYKAAFGQQMLPFVGRPGAVVAMDQELRQALLPTSGVTANFPLSTMVYFQFVFAAITLVIMAGAFLCRMNFLAWMIFVPLWLTLSYTVGAFSLWGGGFLAKLGVIDYSGGYVIHLSSGTAGFVGAYWIGPRLERDRVDFRPNNILSVLVGAGILWTGWNGFNGGDPYAASPDAGAAVINTNIATAMSLLTWTGCDILYYKKPAVLGAVNGMITGLVAITPAAGVVTGWGAIIIGLVSGSLPWVSMNIAGKKLHLFHVVDDCLGVFHTHAVAGVAGGFLVGLFATVEGSLAFAITNPGGAIDGNGRQVWVQIVGALFIIGWNIVWTSLILLFIKFVLRVPLRMSEADLLIGDDAIHGVSQYVLNHLSSDISLA</sequence>
<evidence type="ECO:0000256" key="4">
    <source>
        <dbReference type="ARBA" id="ARBA00022692"/>
    </source>
</evidence>
<feature type="domain" description="Ammonium transporter AmtB-like" evidence="9">
    <location>
        <begin position="23"/>
        <end position="434"/>
    </location>
</feature>
<dbReference type="Proteomes" id="UP000054166">
    <property type="component" value="Unassembled WGS sequence"/>
</dbReference>
<keyword evidence="11" id="KW-1185">Reference proteome</keyword>
<dbReference type="GO" id="GO:0008519">
    <property type="term" value="F:ammonium channel activity"/>
    <property type="evidence" value="ECO:0007669"/>
    <property type="project" value="InterPro"/>
</dbReference>
<dbReference type="Gene3D" id="1.10.3430.10">
    <property type="entry name" value="Ammonium transporter AmtB like domains"/>
    <property type="match status" value="1"/>
</dbReference>
<feature type="transmembrane region" description="Helical" evidence="8">
    <location>
        <begin position="57"/>
        <end position="76"/>
    </location>
</feature>
<keyword evidence="6 8" id="KW-0472">Membrane</keyword>
<name>A0A0C3BKI7_PILCF</name>
<evidence type="ECO:0000259" key="9">
    <source>
        <dbReference type="Pfam" id="PF00909"/>
    </source>
</evidence>
<dbReference type="PROSITE" id="PS01219">
    <property type="entry name" value="AMMONIUM_TRANSP"/>
    <property type="match status" value="1"/>
</dbReference>
<dbReference type="Pfam" id="PF00909">
    <property type="entry name" value="Ammonium_transp"/>
    <property type="match status" value="1"/>
</dbReference>
<dbReference type="InParanoid" id="A0A0C3BKI7"/>
<comment type="similarity">
    <text evidence="2 8">Belongs to the ammonia transporter channel (TC 1.A.11.2) family.</text>
</comment>
<reference evidence="10 11" key="1">
    <citation type="submission" date="2014-04" db="EMBL/GenBank/DDBJ databases">
        <authorList>
            <consortium name="DOE Joint Genome Institute"/>
            <person name="Kuo A."/>
            <person name="Tarkka M."/>
            <person name="Buscot F."/>
            <person name="Kohler A."/>
            <person name="Nagy L.G."/>
            <person name="Floudas D."/>
            <person name="Copeland A."/>
            <person name="Barry K.W."/>
            <person name="Cichocki N."/>
            <person name="Veneault-Fourrey C."/>
            <person name="LaButti K."/>
            <person name="Lindquist E.A."/>
            <person name="Lipzen A."/>
            <person name="Lundell T."/>
            <person name="Morin E."/>
            <person name="Murat C."/>
            <person name="Sun H."/>
            <person name="Tunlid A."/>
            <person name="Henrissat B."/>
            <person name="Grigoriev I.V."/>
            <person name="Hibbett D.S."/>
            <person name="Martin F."/>
            <person name="Nordberg H.P."/>
            <person name="Cantor M.N."/>
            <person name="Hua S.X."/>
        </authorList>
    </citation>
    <scope>NUCLEOTIDE SEQUENCE [LARGE SCALE GENOMIC DNA]</scope>
    <source>
        <strain evidence="10 11">F 1598</strain>
    </source>
</reference>
<dbReference type="InterPro" id="IPR029020">
    <property type="entry name" value="Ammonium/urea_transptr"/>
</dbReference>
<feature type="transmembrane region" description="Helical" evidence="8">
    <location>
        <begin position="185"/>
        <end position="203"/>
    </location>
</feature>
<comment type="subcellular location">
    <subcellularLocation>
        <location evidence="8">Cell membrane</location>
        <topology evidence="8">Multi-pass membrane protein</topology>
    </subcellularLocation>
    <subcellularLocation>
        <location evidence="1">Membrane</location>
        <topology evidence="1">Multi-pass membrane protein</topology>
    </subcellularLocation>
</comment>
<feature type="transmembrane region" description="Helical" evidence="8">
    <location>
        <begin position="381"/>
        <end position="406"/>
    </location>
</feature>
<evidence type="ECO:0000313" key="10">
    <source>
        <dbReference type="EMBL" id="KIM86923.1"/>
    </source>
</evidence>
<evidence type="ECO:0000256" key="8">
    <source>
        <dbReference type="RuleBase" id="RU362002"/>
    </source>
</evidence>
<evidence type="ECO:0000256" key="1">
    <source>
        <dbReference type="ARBA" id="ARBA00004141"/>
    </source>
</evidence>
<feature type="transmembrane region" description="Helical" evidence="8">
    <location>
        <begin position="121"/>
        <end position="141"/>
    </location>
</feature>
<feature type="transmembrane region" description="Helical" evidence="8">
    <location>
        <begin position="215"/>
        <end position="235"/>
    </location>
</feature>
<dbReference type="AlphaFoldDB" id="A0A0C3BKI7"/>
<reference evidence="11" key="2">
    <citation type="submission" date="2015-01" db="EMBL/GenBank/DDBJ databases">
        <title>Evolutionary Origins and Diversification of the Mycorrhizal Mutualists.</title>
        <authorList>
            <consortium name="DOE Joint Genome Institute"/>
            <consortium name="Mycorrhizal Genomics Consortium"/>
            <person name="Kohler A."/>
            <person name="Kuo A."/>
            <person name="Nagy L.G."/>
            <person name="Floudas D."/>
            <person name="Copeland A."/>
            <person name="Barry K.W."/>
            <person name="Cichocki N."/>
            <person name="Veneault-Fourrey C."/>
            <person name="LaButti K."/>
            <person name="Lindquist E.A."/>
            <person name="Lipzen A."/>
            <person name="Lundell T."/>
            <person name="Morin E."/>
            <person name="Murat C."/>
            <person name="Riley R."/>
            <person name="Ohm R."/>
            <person name="Sun H."/>
            <person name="Tunlid A."/>
            <person name="Henrissat B."/>
            <person name="Grigoriev I.V."/>
            <person name="Hibbett D.S."/>
            <person name="Martin F."/>
        </authorList>
    </citation>
    <scope>NUCLEOTIDE SEQUENCE [LARGE SCALE GENOMIC DNA]</scope>
    <source>
        <strain evidence="11">F 1598</strain>
    </source>
</reference>
<feature type="transmembrane region" description="Helical" evidence="8">
    <location>
        <begin position="247"/>
        <end position="265"/>
    </location>
</feature>
<evidence type="ECO:0000256" key="6">
    <source>
        <dbReference type="ARBA" id="ARBA00023136"/>
    </source>
</evidence>
<evidence type="ECO:0000313" key="11">
    <source>
        <dbReference type="Proteomes" id="UP000054166"/>
    </source>
</evidence>
<dbReference type="InterPro" id="IPR001905">
    <property type="entry name" value="Ammonium_transpt"/>
</dbReference>
<keyword evidence="4 8" id="KW-0812">Transmembrane</keyword>
<evidence type="ECO:0000256" key="7">
    <source>
        <dbReference type="ARBA" id="ARBA00023177"/>
    </source>
</evidence>
<dbReference type="PANTHER" id="PTHR43029">
    <property type="entry name" value="AMMONIUM TRANSPORTER MEP2"/>
    <property type="match status" value="1"/>
</dbReference>
<feature type="transmembrane region" description="Helical" evidence="8">
    <location>
        <begin position="148"/>
        <end position="173"/>
    </location>
</feature>
<dbReference type="InterPro" id="IPR024041">
    <property type="entry name" value="NH4_transpt_AmtB-like_dom"/>
</dbReference>
<proteinExistence type="inferred from homology"/>
<dbReference type="OrthoDB" id="534912at2759"/>
<dbReference type="NCBIfam" id="TIGR00836">
    <property type="entry name" value="amt"/>
    <property type="match status" value="1"/>
</dbReference>
<dbReference type="SUPFAM" id="SSF111352">
    <property type="entry name" value="Ammonium transporter"/>
    <property type="match status" value="1"/>
</dbReference>
<keyword evidence="3 8" id="KW-0813">Transport</keyword>
<evidence type="ECO:0000256" key="2">
    <source>
        <dbReference type="ARBA" id="ARBA00005887"/>
    </source>
</evidence>
<gene>
    <name evidence="10" type="ORF">PILCRDRAFT_773547</name>
</gene>
<accession>A0A0C3BKI7</accession>
<dbReference type="InterPro" id="IPR018047">
    <property type="entry name" value="Ammonium_transpt_CS"/>
</dbReference>